<dbReference type="GO" id="GO:0005524">
    <property type="term" value="F:ATP binding"/>
    <property type="evidence" value="ECO:0007669"/>
    <property type="project" value="UniProtKB-KW"/>
</dbReference>
<dbReference type="Proteomes" id="UP000277294">
    <property type="component" value="Unassembled WGS sequence"/>
</dbReference>
<comment type="similarity">
    <text evidence="1 11">Belongs to the DnaX/STICHEL family.</text>
</comment>
<sequence length="659" mass="69377">MTYLVLARKWRPRSFETLVGQEHVVRALTHALTTQRLHHAWLFTGTRGVGKTTLSRILAKSLNCETGITATPCGQCQACKEIDSGRFVDYLELDAASNRGVDEMTQLLEQAVYSPTSGRFKVYMIDEVHMLTGHAFNAMLKTLEEPPPHVKFILATTDPQKIPVTVLSRCLQFNLKQMPPDAIVGHLERVLGDEQLPFEVPALRLIGQAARGSMRDALSLTDQAIAYSAGNLTEEAVRGMLGTIDQRHLVRLLEAIRAADGAAVVGVADELAARSLSYAGALADLAVMLSRMSMAQRVPGVLPGDDPLAADMLGLAGQFSADELQLFYSIAVHSRAELALAPDEYAGFVMACLRMLAFTAEPQPAESAPAPAASRSAALKAPSPAAAAVAPAMPAPPVRQSAAAEALAAARSVSAPAGRREARREPAPASAAPPPAMPSAEPLEPRQAAANEARAQAPVDPIPDPPQSAAAPAPAQTAPAAIVPAAPPPETRLAPERPARSPAVSAEPAAPPAATRVNAPRGAPAAFGAIALTEPWAALAARLPIKGIAAQLAQQSEWVGVEGGTVVLRVATRTLAEGAGVERLRSVLETHFGTPVRLRFEIGRTGDATAFAVAESERQARQDAAEQAIQADPFVRELLDQFGGQIVPDSIRPVSNASK</sequence>
<dbReference type="Gene3D" id="3.30.300.150">
    <property type="entry name" value="DNA polymerase III, tau subunit, domain V"/>
    <property type="match status" value="1"/>
</dbReference>
<protein>
    <recommendedName>
        <fullName evidence="11">DNA polymerase III subunit gamma/tau</fullName>
        <ecNumber evidence="11">2.7.7.7</ecNumber>
    </recommendedName>
</protein>
<dbReference type="AlphaFoldDB" id="A0A3P4B9E9"/>
<dbReference type="InterPro" id="IPR022754">
    <property type="entry name" value="DNA_pol_III_gamma-3"/>
</dbReference>
<organism evidence="14 15">
    <name type="scientific">Pigmentiphaga humi</name>
    <dbReference type="NCBI Taxonomy" id="2478468"/>
    <lineage>
        <taxon>Bacteria</taxon>
        <taxon>Pseudomonadati</taxon>
        <taxon>Pseudomonadota</taxon>
        <taxon>Betaproteobacteria</taxon>
        <taxon>Burkholderiales</taxon>
        <taxon>Alcaligenaceae</taxon>
        <taxon>Pigmentiphaga</taxon>
    </lineage>
</organism>
<comment type="subunit">
    <text evidence="11">DNA polymerase III contains a core (composed of alpha, epsilon and theta chains) that associates with a tau subunit. This core dimerizes to form the POLIII' complex. PolIII' associates with the gamma complex (composed of gamma, delta, delta', psi and chi chains) and with the beta chain to form the complete DNA polymerase III complex.</text>
</comment>
<dbReference type="GO" id="GO:0006261">
    <property type="term" value="P:DNA-templated DNA replication"/>
    <property type="evidence" value="ECO:0007669"/>
    <property type="project" value="TreeGrafter"/>
</dbReference>
<dbReference type="NCBIfam" id="TIGR02397">
    <property type="entry name" value="dnaX_nterm"/>
    <property type="match status" value="1"/>
</dbReference>
<comment type="catalytic activity">
    <reaction evidence="10 11">
        <text>DNA(n) + a 2'-deoxyribonucleoside 5'-triphosphate = DNA(n+1) + diphosphate</text>
        <dbReference type="Rhea" id="RHEA:22508"/>
        <dbReference type="Rhea" id="RHEA-COMP:17339"/>
        <dbReference type="Rhea" id="RHEA-COMP:17340"/>
        <dbReference type="ChEBI" id="CHEBI:33019"/>
        <dbReference type="ChEBI" id="CHEBI:61560"/>
        <dbReference type="ChEBI" id="CHEBI:173112"/>
        <dbReference type="EC" id="2.7.7.7"/>
    </reaction>
</comment>
<reference evidence="14 15" key="1">
    <citation type="submission" date="2018-10" db="EMBL/GenBank/DDBJ databases">
        <authorList>
            <person name="Criscuolo A."/>
        </authorList>
    </citation>
    <scope>NUCLEOTIDE SEQUENCE [LARGE SCALE GENOMIC DNA]</scope>
    <source>
        <strain evidence="14">DnA1</strain>
    </source>
</reference>
<evidence type="ECO:0000256" key="11">
    <source>
        <dbReference type="RuleBase" id="RU364063"/>
    </source>
</evidence>
<evidence type="ECO:0000313" key="15">
    <source>
        <dbReference type="Proteomes" id="UP000277294"/>
    </source>
</evidence>
<dbReference type="PANTHER" id="PTHR11669">
    <property type="entry name" value="REPLICATION FACTOR C / DNA POLYMERASE III GAMMA-TAU SUBUNIT"/>
    <property type="match status" value="1"/>
</dbReference>
<evidence type="ECO:0000256" key="9">
    <source>
        <dbReference type="ARBA" id="ARBA00022932"/>
    </source>
</evidence>
<dbReference type="Gene3D" id="3.40.50.300">
    <property type="entry name" value="P-loop containing nucleotide triphosphate hydrolases"/>
    <property type="match status" value="1"/>
</dbReference>
<dbReference type="Pfam" id="PF12170">
    <property type="entry name" value="DNA_pol3_tau_5"/>
    <property type="match status" value="1"/>
</dbReference>
<evidence type="ECO:0000256" key="4">
    <source>
        <dbReference type="ARBA" id="ARBA00022705"/>
    </source>
</evidence>
<dbReference type="EMBL" id="UWPJ01000044">
    <property type="protein sequence ID" value="VCU72601.1"/>
    <property type="molecule type" value="Genomic_DNA"/>
</dbReference>
<keyword evidence="2 11" id="KW-0808">Transferase</keyword>
<dbReference type="SMART" id="SM00382">
    <property type="entry name" value="AAA"/>
    <property type="match status" value="1"/>
</dbReference>
<dbReference type="InterPro" id="IPR050238">
    <property type="entry name" value="DNA_Rep/Repair_Clamp_Loader"/>
</dbReference>
<dbReference type="InterPro" id="IPR027417">
    <property type="entry name" value="P-loop_NTPase"/>
</dbReference>
<dbReference type="GO" id="GO:0046872">
    <property type="term" value="F:metal ion binding"/>
    <property type="evidence" value="ECO:0007669"/>
    <property type="project" value="UniProtKB-KW"/>
</dbReference>
<keyword evidence="4 11" id="KW-0235">DNA replication</keyword>
<evidence type="ECO:0000313" key="14">
    <source>
        <dbReference type="EMBL" id="VCU72601.1"/>
    </source>
</evidence>
<name>A0A3P4B9E9_9BURK</name>
<evidence type="ECO:0000259" key="13">
    <source>
        <dbReference type="SMART" id="SM00382"/>
    </source>
</evidence>
<dbReference type="FunFam" id="3.40.50.300:FF:000014">
    <property type="entry name" value="DNA polymerase III subunit gamma/tau"/>
    <property type="match status" value="1"/>
</dbReference>
<keyword evidence="7" id="KW-0862">Zinc</keyword>
<dbReference type="SUPFAM" id="SSF52540">
    <property type="entry name" value="P-loop containing nucleoside triphosphate hydrolases"/>
    <property type="match status" value="1"/>
</dbReference>
<evidence type="ECO:0000256" key="1">
    <source>
        <dbReference type="ARBA" id="ARBA00006360"/>
    </source>
</evidence>
<accession>A0A3P4B9E9</accession>
<evidence type="ECO:0000256" key="12">
    <source>
        <dbReference type="SAM" id="MobiDB-lite"/>
    </source>
</evidence>
<evidence type="ECO:0000256" key="8">
    <source>
        <dbReference type="ARBA" id="ARBA00022840"/>
    </source>
</evidence>
<dbReference type="GO" id="GO:0003887">
    <property type="term" value="F:DNA-directed DNA polymerase activity"/>
    <property type="evidence" value="ECO:0007669"/>
    <property type="project" value="UniProtKB-KW"/>
</dbReference>
<dbReference type="InterPro" id="IPR008921">
    <property type="entry name" value="DNA_pol3_clamp-load_cplx_C"/>
</dbReference>
<evidence type="ECO:0000256" key="6">
    <source>
        <dbReference type="ARBA" id="ARBA00022741"/>
    </source>
</evidence>
<dbReference type="GO" id="GO:0003677">
    <property type="term" value="F:DNA binding"/>
    <property type="evidence" value="ECO:0007669"/>
    <property type="project" value="InterPro"/>
</dbReference>
<dbReference type="Gene3D" id="1.10.8.60">
    <property type="match status" value="1"/>
</dbReference>
<dbReference type="RefSeq" id="WP_124082228.1">
    <property type="nucleotide sequence ID" value="NZ_UWPJ01000044.1"/>
</dbReference>
<dbReference type="InterPro" id="IPR012763">
    <property type="entry name" value="DNA_pol_III_sug/sutau_N"/>
</dbReference>
<dbReference type="NCBIfam" id="NF005942">
    <property type="entry name" value="PRK07994.1"/>
    <property type="match status" value="1"/>
</dbReference>
<feature type="domain" description="AAA+ ATPase" evidence="13">
    <location>
        <begin position="37"/>
        <end position="179"/>
    </location>
</feature>
<dbReference type="InterPro" id="IPR021029">
    <property type="entry name" value="DNA_pol_III_tau_dom-5"/>
</dbReference>
<evidence type="ECO:0000256" key="5">
    <source>
        <dbReference type="ARBA" id="ARBA00022723"/>
    </source>
</evidence>
<dbReference type="OrthoDB" id="9810148at2"/>
<keyword evidence="3 11" id="KW-0548">Nucleotidyltransferase</keyword>
<dbReference type="PANTHER" id="PTHR11669:SF0">
    <property type="entry name" value="PROTEIN STICHEL-LIKE 2"/>
    <property type="match status" value="1"/>
</dbReference>
<dbReference type="SUPFAM" id="SSF48019">
    <property type="entry name" value="post-AAA+ oligomerization domain-like"/>
    <property type="match status" value="1"/>
</dbReference>
<proteinExistence type="inferred from homology"/>
<evidence type="ECO:0000256" key="2">
    <source>
        <dbReference type="ARBA" id="ARBA00022679"/>
    </source>
</evidence>
<dbReference type="EC" id="2.7.7.7" evidence="11"/>
<feature type="compositionally biased region" description="Low complexity" evidence="12">
    <location>
        <begin position="438"/>
        <end position="458"/>
    </location>
</feature>
<keyword evidence="8 11" id="KW-0067">ATP-binding</keyword>
<keyword evidence="5" id="KW-0479">Metal-binding</keyword>
<dbReference type="InterPro" id="IPR038249">
    <property type="entry name" value="PolIII_tau_V_sf"/>
</dbReference>
<feature type="compositionally biased region" description="Low complexity" evidence="12">
    <location>
        <begin position="467"/>
        <end position="484"/>
    </location>
</feature>
<gene>
    <name evidence="11 14" type="primary">dnaX</name>
    <name evidence="14" type="ORF">PIGHUM_04703</name>
</gene>
<evidence type="ECO:0000256" key="3">
    <source>
        <dbReference type="ARBA" id="ARBA00022695"/>
    </source>
</evidence>
<evidence type="ECO:0000256" key="10">
    <source>
        <dbReference type="ARBA" id="ARBA00049244"/>
    </source>
</evidence>
<keyword evidence="15" id="KW-1185">Reference proteome</keyword>
<dbReference type="GO" id="GO:0009360">
    <property type="term" value="C:DNA polymerase III complex"/>
    <property type="evidence" value="ECO:0007669"/>
    <property type="project" value="InterPro"/>
</dbReference>
<dbReference type="Pfam" id="PF13177">
    <property type="entry name" value="DNA_pol3_delta2"/>
    <property type="match status" value="1"/>
</dbReference>
<dbReference type="CDD" id="cd00009">
    <property type="entry name" value="AAA"/>
    <property type="match status" value="1"/>
</dbReference>
<evidence type="ECO:0000256" key="7">
    <source>
        <dbReference type="ARBA" id="ARBA00022833"/>
    </source>
</evidence>
<dbReference type="Gene3D" id="1.20.272.10">
    <property type="match status" value="1"/>
</dbReference>
<feature type="compositionally biased region" description="Low complexity" evidence="12">
    <location>
        <begin position="500"/>
        <end position="514"/>
    </location>
</feature>
<dbReference type="Pfam" id="PF22608">
    <property type="entry name" value="DNAX_ATPase_lid"/>
    <property type="match status" value="1"/>
</dbReference>
<dbReference type="Pfam" id="PF12169">
    <property type="entry name" value="DNA_pol3_gamma3"/>
    <property type="match status" value="1"/>
</dbReference>
<dbReference type="InterPro" id="IPR045085">
    <property type="entry name" value="HLD_clamp_pol_III_gamma_tau"/>
</dbReference>
<dbReference type="CDD" id="cd18137">
    <property type="entry name" value="HLD_clamp_pol_III_gamma_tau"/>
    <property type="match status" value="1"/>
</dbReference>
<keyword evidence="9 11" id="KW-0239">DNA-directed DNA polymerase</keyword>
<dbReference type="NCBIfam" id="NF008975">
    <property type="entry name" value="PRK12323.1"/>
    <property type="match status" value="1"/>
</dbReference>
<feature type="region of interest" description="Disordered" evidence="12">
    <location>
        <begin position="412"/>
        <end position="518"/>
    </location>
</feature>
<dbReference type="InterPro" id="IPR003593">
    <property type="entry name" value="AAA+_ATPase"/>
</dbReference>
<keyword evidence="6 11" id="KW-0547">Nucleotide-binding</keyword>
<comment type="function">
    <text evidence="11">DNA polymerase III is a complex, multichain enzyme responsible for most of the replicative synthesis in bacteria. This DNA polymerase also exhibits 3' to 5' exonuclease activity.</text>
</comment>
<dbReference type="FunFam" id="1.10.8.60:FF:000013">
    <property type="entry name" value="DNA polymerase III subunit gamma/tau"/>
    <property type="match status" value="1"/>
</dbReference>